<dbReference type="Proteomes" id="UP000674938">
    <property type="component" value="Unassembled WGS sequence"/>
</dbReference>
<dbReference type="PANTHER" id="PTHR35091">
    <property type="entry name" value="FLAGELLAR PROTEIN FLIL"/>
    <property type="match status" value="1"/>
</dbReference>
<keyword evidence="11" id="KW-0966">Cell projection</keyword>
<evidence type="ECO:0000256" key="2">
    <source>
        <dbReference type="ARBA" id="ARBA00004162"/>
    </source>
</evidence>
<keyword evidence="11" id="KW-0969">Cilium</keyword>
<dbReference type="GO" id="GO:0009425">
    <property type="term" value="C:bacterial-type flagellum basal body"/>
    <property type="evidence" value="ECO:0007669"/>
    <property type="project" value="InterPro"/>
</dbReference>
<dbReference type="GO" id="GO:0006935">
    <property type="term" value="P:chemotaxis"/>
    <property type="evidence" value="ECO:0007669"/>
    <property type="project" value="UniProtKB-KW"/>
</dbReference>
<evidence type="ECO:0000313" key="12">
    <source>
        <dbReference type="Proteomes" id="UP000674938"/>
    </source>
</evidence>
<evidence type="ECO:0000256" key="8">
    <source>
        <dbReference type="ARBA" id="ARBA00022989"/>
    </source>
</evidence>
<proteinExistence type="inferred from homology"/>
<sequence>MAEKIDEQHDKPKKRNKTMLLVIAVLIIAIGGGAVGTFIGNYFSNQVHGKEVPEEVDQKFSEHEVSVPLDEFLVNLAKSKNNEMPYIKVQLSLMVSSEKNAEVIATSKDLIRDSIINTLRQKEAESILHEKNGVDNLKQEIKEQVNKDYGSALVREVFITNLVIQ</sequence>
<dbReference type="EMBL" id="JAEEGA010000008">
    <property type="protein sequence ID" value="MBP1042039.1"/>
    <property type="molecule type" value="Genomic_DNA"/>
</dbReference>
<keyword evidence="8 10" id="KW-1133">Transmembrane helix</keyword>
<feature type="transmembrane region" description="Helical" evidence="10">
    <location>
        <begin position="20"/>
        <end position="43"/>
    </location>
</feature>
<keyword evidence="12" id="KW-1185">Reference proteome</keyword>
<comment type="function">
    <text evidence="1 10">Controls the rotational direction of flagella during chemotaxis.</text>
</comment>
<keyword evidence="6 10" id="KW-0812">Transmembrane</keyword>
<evidence type="ECO:0000256" key="6">
    <source>
        <dbReference type="ARBA" id="ARBA00022692"/>
    </source>
</evidence>
<organism evidence="11 12">
    <name type="scientific">Vagococcus allomyrinae</name>
    <dbReference type="NCBI Taxonomy" id="2794353"/>
    <lineage>
        <taxon>Bacteria</taxon>
        <taxon>Bacillati</taxon>
        <taxon>Bacillota</taxon>
        <taxon>Bacilli</taxon>
        <taxon>Lactobacillales</taxon>
        <taxon>Enterococcaceae</taxon>
        <taxon>Vagococcus</taxon>
    </lineage>
</organism>
<evidence type="ECO:0000256" key="7">
    <source>
        <dbReference type="ARBA" id="ARBA00022779"/>
    </source>
</evidence>
<evidence type="ECO:0000313" key="11">
    <source>
        <dbReference type="EMBL" id="MBP1042039.1"/>
    </source>
</evidence>
<evidence type="ECO:0000256" key="1">
    <source>
        <dbReference type="ARBA" id="ARBA00002254"/>
    </source>
</evidence>
<dbReference type="GO" id="GO:0005886">
    <property type="term" value="C:plasma membrane"/>
    <property type="evidence" value="ECO:0007669"/>
    <property type="project" value="UniProtKB-SubCell"/>
</dbReference>
<gene>
    <name evidence="11" type="ORF">I6N95_13540</name>
</gene>
<keyword evidence="5 10" id="KW-0145">Chemotaxis</keyword>
<dbReference type="Pfam" id="PF03748">
    <property type="entry name" value="FliL"/>
    <property type="match status" value="1"/>
</dbReference>
<dbReference type="AlphaFoldDB" id="A0A940PBQ3"/>
<evidence type="ECO:0000256" key="4">
    <source>
        <dbReference type="ARBA" id="ARBA00022475"/>
    </source>
</evidence>
<dbReference type="RefSeq" id="WP_209528851.1">
    <property type="nucleotide sequence ID" value="NZ_JAEEGA010000008.1"/>
</dbReference>
<evidence type="ECO:0000256" key="10">
    <source>
        <dbReference type="RuleBase" id="RU364125"/>
    </source>
</evidence>
<dbReference type="InterPro" id="IPR005503">
    <property type="entry name" value="FliL"/>
</dbReference>
<evidence type="ECO:0000256" key="3">
    <source>
        <dbReference type="ARBA" id="ARBA00008281"/>
    </source>
</evidence>
<keyword evidence="4 10" id="KW-1003">Cell membrane</keyword>
<evidence type="ECO:0000256" key="5">
    <source>
        <dbReference type="ARBA" id="ARBA00022500"/>
    </source>
</evidence>
<keyword evidence="9 10" id="KW-0472">Membrane</keyword>
<dbReference type="PANTHER" id="PTHR35091:SF2">
    <property type="entry name" value="FLAGELLAR PROTEIN FLIL"/>
    <property type="match status" value="1"/>
</dbReference>
<name>A0A940PBQ3_9ENTE</name>
<dbReference type="GO" id="GO:0071978">
    <property type="term" value="P:bacterial-type flagellum-dependent swarming motility"/>
    <property type="evidence" value="ECO:0007669"/>
    <property type="project" value="TreeGrafter"/>
</dbReference>
<comment type="caution">
    <text evidence="11">The sequence shown here is derived from an EMBL/GenBank/DDBJ whole genome shotgun (WGS) entry which is preliminary data.</text>
</comment>
<accession>A0A940PBQ3</accession>
<protein>
    <recommendedName>
        <fullName evidence="10">Flagellar protein FliL</fullName>
    </recommendedName>
</protein>
<keyword evidence="7 10" id="KW-0283">Flagellar rotation</keyword>
<comment type="similarity">
    <text evidence="3 10">Belongs to the FliL family.</text>
</comment>
<evidence type="ECO:0000256" key="9">
    <source>
        <dbReference type="ARBA" id="ARBA00023136"/>
    </source>
</evidence>
<comment type="subcellular location">
    <subcellularLocation>
        <location evidence="2">Cell membrane</location>
        <topology evidence="2">Single-pass membrane protein</topology>
    </subcellularLocation>
</comment>
<reference evidence="11" key="1">
    <citation type="submission" date="2020-12" db="EMBL/GenBank/DDBJ databases">
        <title>Vagococcus allomyrinae sp. nov. and Enterococcus lavae sp. nov., isolated from the larvae of Allomyrina dichotoma.</title>
        <authorList>
            <person name="Lee S.D."/>
        </authorList>
    </citation>
    <scope>NUCLEOTIDE SEQUENCE</scope>
    <source>
        <strain evidence="11">BWB3-3</strain>
    </source>
</reference>
<keyword evidence="11" id="KW-0282">Flagellum</keyword>